<dbReference type="CDD" id="cd01127">
    <property type="entry name" value="TrwB_TraG_TraD_VirD4"/>
    <property type="match status" value="1"/>
</dbReference>
<evidence type="ECO:0000259" key="2">
    <source>
        <dbReference type="Pfam" id="PF04545"/>
    </source>
</evidence>
<gene>
    <name evidence="3" type="primary">dptH</name>
    <name evidence="3" type="ORF">DKK70_15635</name>
</gene>
<dbReference type="GO" id="GO:0006352">
    <property type="term" value="P:DNA-templated transcription initiation"/>
    <property type="evidence" value="ECO:0007669"/>
    <property type="project" value="InterPro"/>
</dbReference>
<dbReference type="PRINTS" id="PR00046">
    <property type="entry name" value="SIGMA70FCT"/>
</dbReference>
<feature type="domain" description="RNA polymerase sigma-70 region 4" evidence="2">
    <location>
        <begin position="1507"/>
        <end position="1546"/>
    </location>
</feature>
<dbReference type="InterPro" id="IPR007630">
    <property type="entry name" value="RNA_pol_sigma70_r4"/>
</dbReference>
<evidence type="ECO:0000259" key="1">
    <source>
        <dbReference type="Pfam" id="PF01935"/>
    </source>
</evidence>
<dbReference type="Pfam" id="PF01935">
    <property type="entry name" value="DUF87"/>
    <property type="match status" value="1"/>
</dbReference>
<dbReference type="PANTHER" id="PTHR30121">
    <property type="entry name" value="UNCHARACTERIZED PROTEIN YJGR-RELATED"/>
    <property type="match status" value="1"/>
</dbReference>
<name>A0A2V4DVV8_9GAMM</name>
<dbReference type="GO" id="GO:0003700">
    <property type="term" value="F:DNA-binding transcription factor activity"/>
    <property type="evidence" value="ECO:0007669"/>
    <property type="project" value="InterPro"/>
</dbReference>
<dbReference type="Pfam" id="PF04545">
    <property type="entry name" value="Sigma70_r4"/>
    <property type="match status" value="1"/>
</dbReference>
<dbReference type="OrthoDB" id="9806951at2"/>
<dbReference type="NCBIfam" id="TIGR03237">
    <property type="entry name" value="dnd_assoc_2"/>
    <property type="match status" value="1"/>
</dbReference>
<dbReference type="InterPro" id="IPR013324">
    <property type="entry name" value="RNA_pol_sigma_r3/r4-like"/>
</dbReference>
<comment type="caution">
    <text evidence="3">The sequence shown here is derived from an EMBL/GenBank/DDBJ whole genome shotgun (WGS) entry which is preliminary data.</text>
</comment>
<evidence type="ECO:0000313" key="3">
    <source>
        <dbReference type="EMBL" id="PXZ03649.1"/>
    </source>
</evidence>
<dbReference type="InterPro" id="IPR036388">
    <property type="entry name" value="WH-like_DNA-bd_sf"/>
</dbReference>
<dbReference type="EMBL" id="QGLR01000018">
    <property type="protein sequence ID" value="PXZ03649.1"/>
    <property type="molecule type" value="Genomic_DNA"/>
</dbReference>
<dbReference type="Gene3D" id="3.40.50.300">
    <property type="entry name" value="P-loop containing nucleotide triphosphate hydrolases"/>
    <property type="match status" value="2"/>
</dbReference>
<dbReference type="SUPFAM" id="SSF88659">
    <property type="entry name" value="Sigma3 and sigma4 domains of RNA polymerase sigma factors"/>
    <property type="match status" value="1"/>
</dbReference>
<dbReference type="InterPro" id="IPR017646">
    <property type="entry name" value="Dnd_assoc_2"/>
</dbReference>
<dbReference type="Proteomes" id="UP000247932">
    <property type="component" value="Unassembled WGS sequence"/>
</dbReference>
<dbReference type="InterPro" id="IPR002789">
    <property type="entry name" value="HerA_central"/>
</dbReference>
<dbReference type="PANTHER" id="PTHR30121:SF6">
    <property type="entry name" value="SLR6007 PROTEIN"/>
    <property type="match status" value="1"/>
</dbReference>
<organism evidence="3 4">
    <name type="scientific">Gilliamella apicola</name>
    <dbReference type="NCBI Taxonomy" id="1196095"/>
    <lineage>
        <taxon>Bacteria</taxon>
        <taxon>Pseudomonadati</taxon>
        <taxon>Pseudomonadota</taxon>
        <taxon>Gammaproteobacteria</taxon>
        <taxon>Orbales</taxon>
        <taxon>Orbaceae</taxon>
        <taxon>Gilliamella</taxon>
    </lineage>
</organism>
<proteinExistence type="predicted"/>
<dbReference type="InterPro" id="IPR051162">
    <property type="entry name" value="T4SS_component"/>
</dbReference>
<dbReference type="InterPro" id="IPR027417">
    <property type="entry name" value="P-loop_NTPase"/>
</dbReference>
<keyword evidence="4" id="KW-1185">Reference proteome</keyword>
<dbReference type="CDD" id="cd06171">
    <property type="entry name" value="Sigma70_r4"/>
    <property type="match status" value="1"/>
</dbReference>
<evidence type="ECO:0000313" key="4">
    <source>
        <dbReference type="Proteomes" id="UP000247932"/>
    </source>
</evidence>
<accession>A0A2V4DVV8</accession>
<feature type="domain" description="Helicase HerA central" evidence="1">
    <location>
        <begin position="2073"/>
        <end position="2271"/>
    </location>
</feature>
<protein>
    <submittedName>
        <fullName evidence="3">DNA phosphorothioation-dependent restriction protein DptH</fullName>
    </submittedName>
</protein>
<sequence length="2420" mass="277696">MQSMLKVPFERFLVKLLCQFIDDNNKQSSKFHFESADPQRATMLYNSFRYYADKKIPIDGAPIYVITTDKSHQILVMLHRDGEQNDDTYNEDFIANVRDELNKLDNASLVVIHNSSLDSILTSFQNLNAKGQIFTPESIKDALEHLIKTHDHPRLMQILLSHRERKIIEENLSIFAYEYLYNSIINNTVDFYNEGLFRDSRLFDLTNKNEIEGDIKGNARLYSVIDKYVSDFSNSEVELKEKLEEIGLGEKFIKDNFFDSTQPLKWKGLEYRYLLDEIDKNKHCLLDIENIEYNSKKLTTYKHGGDTGARYKRISIIIEADSENVELKIRMTKGEPLLSSEQIKISGDYNDSQITLRPANHEKQTTLTASFIFDGTPKFLKIKFGRPSVKENFQFNILIVPQKTFNFYKYFEKVTIDIERNKGKVLLENIVEPICISTENTIEKVVEHVDEIINFEEVGTINLQQLLENEVSTTLIFQHNNIQLPVSVTGSVTLDPIKLPSILDAQRGITIFESDRIPKYNAKTKRAIVAGKEKALNVDAQILCNIEYEIVHQGLLTWDENQGPKLMQKLATCYPTVASAYQKLFTWLQTNETILSITNWPADLRKCVHNVVQAVIDALEQIPDGSLTSEQRELLEVGIYKGTINKQEGAYEWLTPYHPLCLSYALELANKLSITNDQSISQIPSTTLNKLTPAGLLPILVDDKQEYSFTEAHSHNKLWLKIIPQKQNNPSFVKELVSEKIKDFMSCFEMLFKQNEYAPLLINSIYNQDNEFIFKGIVDYLEKNKNNAKYIHVNIFDDNLYNTFFDQFSEIKEINQLRNIIKLSPQKQDITDELIALIREKVSYSKFVNKTDYSYAHLSFFKNNEKVKVTNRSTLNAKTGVTCQGFISGEASYLENNNYYSGFGLRGLQEKNNLIKLAERYNELLIPYKNKSASYIKGVVPALVVHDQFKEKLTHSYDSSIWTCIIDPKVTLDFFDDANTILIHYSDHYTNSSSYDAITVSSRVSLYKSLLNKESDELLNSFNAISGQWLLEIVKASGKKTSDATAKQIKEKQGIIAAYKFLASFLLKSKITWVPLPVAELIRVTGSLGLGFKDNDFSARLHNKRLGAMCDDILFVGFANNEVYLLPLEVKNREKGTDFTKAVAQAKELGKYMKELLAASSFKGQIYRSLFVQHVISQIERFQLYNVFPADYFTSIILRRESYQQGEYQISEIKNYPVGIALALNNNRETAKLEVKLDGPSNILQIQLPLGLSEYLQNQPIVDLANKVTDILHYPELKHYILTDYESTPFMVNNDFNLETTSSVIDEINSEELTIMDETYSEDISSPTVSFDYPDNYQEIIDLLLEKLDDDLTKNDLLNLTESDFINLLGDKADLLTFFRLKEYVIQQNENSLSSNDLSPKLTDLNIDQNFSALINLLIQRFGDTISINEVLALEDNSLLQLNGFGKAKLGKFAELKEYLKQHKFSLKSSALRKKAPLIEDFDIAIDELEQKLILSLENFLDSAQGREIDIFKKRFGIYCDCLTLEEIGSDYGVTRERIRQIESKAKKNFLSYLTVSQKVIQAIIKSNLSELREPLFQSLRAYFVHDKNFYSFIELCCGLLENEIKQIINPKISQNYFNEFWINHISPAQLDDLTWYLHETLNIEQAVAENQILRWLESDLLTLDDRQQISPKKLPKVEALTNALLEFPNGGSWKSIQQRVIEKKITLAEITSERLDPALTTAVDKEYIYQSDRGTYRHLNYLQLSHDEIELVLTRVKEKIKEYQFEGRNAVNLSVDIYQNSNFSQDYFITRHIIRAYGSNIGIYFNGKSGTDTVSLNAEFDLVSQRKVLLELFKRTIHPLTKRDIADKIRSQSLGHAAFYLDILLNEGEVVRVSESEFAHKDKAFKDVNIDNIMELVCKLFNNEDRIIEGEVLQTYLNRKLSLQSNKYFYLSLLKIYAEKYRLTLYFVQNLVAKFPIKQSGLVDFCRDALSKTNSNSEAIKLIQQSVLANTHIIKRALLQCSFPQVNKIENENEIESSIIETHTEFKDEIVIPVIPETDRELIVSDSVENTRVLLGKSIDNFEDIYWEYGNKNLANRHLIVFGRSGQGKTYCIQGILMELAKSNHNSLIIDYTNGFLPNQLETEFNKFIQPTSHYLAQKPLGISPFRKQKQDYGGVVLEEQNHIVAARITSVFNQVYSSIGEQQFATLTSTIEAGLKSYGQNYDFEHLYNDLINEEKRGEALANKLAPMMKSNLFDASKNQGWENIFSNKQSRTTIIQLASLSRDIMRIATEFSLWDLYAYACSYGNKNKPLPIILDEVQNLDHKLDSPLGKMLTEGRKYGISLILATQTLSVLKGEEQDRLFQAAHKLFFAPAETEILNYAKLLEQAIPGTDKKVWSKELANLQKGECISVGLHKDHYGKITTSARTIKIANLESRLV</sequence>
<dbReference type="SUPFAM" id="SSF52540">
    <property type="entry name" value="P-loop containing nucleoside triphosphate hydrolases"/>
    <property type="match status" value="1"/>
</dbReference>
<dbReference type="REBASE" id="292688">
    <property type="entry name" value="Gap182DptHP"/>
</dbReference>
<reference evidence="3 4" key="1">
    <citation type="submission" date="2018-05" db="EMBL/GenBank/DDBJ databases">
        <title>Reference genomes for bee gut microbiota database.</title>
        <authorList>
            <person name="Ellegaard K.M."/>
        </authorList>
    </citation>
    <scope>NUCLEOTIDE SEQUENCE [LARGE SCALE GENOMIC DNA]</scope>
    <source>
        <strain evidence="3 4">ESL0182</strain>
    </source>
</reference>
<dbReference type="InterPro" id="IPR000943">
    <property type="entry name" value="RNA_pol_sigma70"/>
</dbReference>
<dbReference type="Gene3D" id="1.10.10.10">
    <property type="entry name" value="Winged helix-like DNA-binding domain superfamily/Winged helix DNA-binding domain"/>
    <property type="match status" value="1"/>
</dbReference>